<dbReference type="PANTHER" id="PTHR42085">
    <property type="entry name" value="F-BOX DOMAIN-CONTAINING PROTEIN"/>
    <property type="match status" value="1"/>
</dbReference>
<sequence length="261" mass="28799">MDARPAEAAKPFRLLDLPAELRLRIYEHALTAPDKTIRIYYSYQQHRTNPNLSLPLLRTCRQIHAEARDILCTENTVFVHADVHRLGNPVIGASQLPPAALSRLRRLFVVLDLLNASQLSYDAADFRPFQAMVRLRHLRIAAVDEQLPPPPPSPSSTGQQQHRDSSGCTRLLSRLIERVPARCALDYAAGTAAERAFVAPWCSAAAPYRGAPAVAEVPRDVLVRAAAYSQAVRGCKSGDGADWRLDPDAAAADPLDEVRTW</sequence>
<evidence type="ECO:0000313" key="3">
    <source>
        <dbReference type="EMBL" id="KAL1633420.1"/>
    </source>
</evidence>
<evidence type="ECO:0000259" key="2">
    <source>
        <dbReference type="Pfam" id="PF13013"/>
    </source>
</evidence>
<dbReference type="InterPro" id="IPR038883">
    <property type="entry name" value="AN11006-like"/>
</dbReference>
<comment type="caution">
    <text evidence="3">The sequence shown here is derived from an EMBL/GenBank/DDBJ whole genome shotgun (WGS) entry which is preliminary data.</text>
</comment>
<proteinExistence type="predicted"/>
<organism evidence="3 4">
    <name type="scientific">Diplodia intermedia</name>
    <dbReference type="NCBI Taxonomy" id="856260"/>
    <lineage>
        <taxon>Eukaryota</taxon>
        <taxon>Fungi</taxon>
        <taxon>Dikarya</taxon>
        <taxon>Ascomycota</taxon>
        <taxon>Pezizomycotina</taxon>
        <taxon>Dothideomycetes</taxon>
        <taxon>Dothideomycetes incertae sedis</taxon>
        <taxon>Botryosphaeriales</taxon>
        <taxon>Botryosphaeriaceae</taxon>
        <taxon>Diplodia</taxon>
    </lineage>
</organism>
<dbReference type="InterPro" id="IPR001810">
    <property type="entry name" value="F-box_dom"/>
</dbReference>
<evidence type="ECO:0000313" key="4">
    <source>
        <dbReference type="Proteomes" id="UP001521184"/>
    </source>
</evidence>
<evidence type="ECO:0000256" key="1">
    <source>
        <dbReference type="SAM" id="MobiDB-lite"/>
    </source>
</evidence>
<gene>
    <name evidence="3" type="ORF">SLS58_011080</name>
</gene>
<dbReference type="Proteomes" id="UP001521184">
    <property type="component" value="Unassembled WGS sequence"/>
</dbReference>
<reference evidence="3 4" key="1">
    <citation type="journal article" date="2023" name="Plant Dis.">
        <title>First Report of Diplodia intermedia Causing Canker and Dieback Diseases on Apple Trees in Canada.</title>
        <authorList>
            <person name="Ellouze W."/>
            <person name="Ilyukhin E."/>
            <person name="Sulman M."/>
            <person name="Ali S."/>
        </authorList>
    </citation>
    <scope>NUCLEOTIDE SEQUENCE [LARGE SCALE GENOMIC DNA]</scope>
    <source>
        <strain evidence="3 4">M45-28</strain>
    </source>
</reference>
<dbReference type="PANTHER" id="PTHR42085:SF2">
    <property type="entry name" value="F-BOX DOMAIN-CONTAINING PROTEIN"/>
    <property type="match status" value="1"/>
</dbReference>
<dbReference type="Pfam" id="PF13013">
    <property type="entry name" value="F-box-like_2"/>
    <property type="match status" value="1"/>
</dbReference>
<feature type="region of interest" description="Disordered" evidence="1">
    <location>
        <begin position="145"/>
        <end position="164"/>
    </location>
</feature>
<dbReference type="EMBL" id="JAKEKT020000155">
    <property type="protein sequence ID" value="KAL1633420.1"/>
    <property type="molecule type" value="Genomic_DNA"/>
</dbReference>
<accession>A0ABR3T1I0</accession>
<keyword evidence="4" id="KW-1185">Reference proteome</keyword>
<name>A0ABR3T1I0_9PEZI</name>
<feature type="domain" description="F-box" evidence="2">
    <location>
        <begin position="6"/>
        <end position="66"/>
    </location>
</feature>
<protein>
    <recommendedName>
        <fullName evidence="2">F-box domain-containing protein</fullName>
    </recommendedName>
</protein>